<reference evidence="2" key="1">
    <citation type="submission" date="2021-03" db="EMBL/GenBank/DDBJ databases">
        <authorList>
            <person name="Tagirdzhanova G."/>
        </authorList>
    </citation>
    <scope>NUCLEOTIDE SEQUENCE</scope>
</reference>
<proteinExistence type="predicted"/>
<feature type="compositionally biased region" description="Basic and acidic residues" evidence="1">
    <location>
        <begin position="130"/>
        <end position="139"/>
    </location>
</feature>
<dbReference type="EMBL" id="CAJPDQ010000019">
    <property type="protein sequence ID" value="CAF9923293.1"/>
    <property type="molecule type" value="Genomic_DNA"/>
</dbReference>
<organism evidence="2 3">
    <name type="scientific">Gomphillus americanus</name>
    <dbReference type="NCBI Taxonomy" id="1940652"/>
    <lineage>
        <taxon>Eukaryota</taxon>
        <taxon>Fungi</taxon>
        <taxon>Dikarya</taxon>
        <taxon>Ascomycota</taxon>
        <taxon>Pezizomycotina</taxon>
        <taxon>Lecanoromycetes</taxon>
        <taxon>OSLEUM clade</taxon>
        <taxon>Ostropomycetidae</taxon>
        <taxon>Ostropales</taxon>
        <taxon>Graphidaceae</taxon>
        <taxon>Gomphilloideae</taxon>
        <taxon>Gomphillus</taxon>
    </lineage>
</organism>
<feature type="compositionally biased region" description="Polar residues" evidence="1">
    <location>
        <begin position="62"/>
        <end position="93"/>
    </location>
</feature>
<keyword evidence="3" id="KW-1185">Reference proteome</keyword>
<sequence>MSSSFATIPLVGCYTANIVVHSFMLQNKPAVLGMEQYVTGKPPTEIHLTKRQPMQQRPPSPLRNVQASSDQQATAKRQIAWSTSPESGWQGTGKSRISHSKSRSSPPKTRNNVEINTIVKDPAGLQIKSSDPEEHPKKLKVDRGTTEYHELNDLHKLKLVGKLGSQGEFRLNTLVGSGH</sequence>
<evidence type="ECO:0000313" key="3">
    <source>
        <dbReference type="Proteomes" id="UP000664169"/>
    </source>
</evidence>
<dbReference type="AlphaFoldDB" id="A0A8H3FJX1"/>
<evidence type="ECO:0000313" key="2">
    <source>
        <dbReference type="EMBL" id="CAF9923293.1"/>
    </source>
</evidence>
<protein>
    <submittedName>
        <fullName evidence="2">Uncharacterized protein</fullName>
    </submittedName>
</protein>
<gene>
    <name evidence="2" type="ORF">GOMPHAMPRED_002800</name>
</gene>
<dbReference type="Proteomes" id="UP000664169">
    <property type="component" value="Unassembled WGS sequence"/>
</dbReference>
<accession>A0A8H3FJX1</accession>
<evidence type="ECO:0000256" key="1">
    <source>
        <dbReference type="SAM" id="MobiDB-lite"/>
    </source>
</evidence>
<feature type="region of interest" description="Disordered" evidence="1">
    <location>
        <begin position="49"/>
        <end position="139"/>
    </location>
</feature>
<comment type="caution">
    <text evidence="2">The sequence shown here is derived from an EMBL/GenBank/DDBJ whole genome shotgun (WGS) entry which is preliminary data.</text>
</comment>
<name>A0A8H3FJX1_9LECA</name>